<feature type="compositionally biased region" description="Pro residues" evidence="1">
    <location>
        <begin position="24"/>
        <end position="35"/>
    </location>
</feature>
<dbReference type="EMBL" id="JAWDGP010004156">
    <property type="protein sequence ID" value="KAK3767304.1"/>
    <property type="molecule type" value="Genomic_DNA"/>
</dbReference>
<gene>
    <name evidence="2" type="ORF">RRG08_050855</name>
</gene>
<comment type="caution">
    <text evidence="2">The sequence shown here is derived from an EMBL/GenBank/DDBJ whole genome shotgun (WGS) entry which is preliminary data.</text>
</comment>
<reference evidence="2" key="1">
    <citation type="journal article" date="2023" name="G3 (Bethesda)">
        <title>A reference genome for the long-term kleptoplast-retaining sea slug Elysia crispata morphotype clarki.</title>
        <authorList>
            <person name="Eastman K.E."/>
            <person name="Pendleton A.L."/>
            <person name="Shaikh M.A."/>
            <person name="Suttiyut T."/>
            <person name="Ogas R."/>
            <person name="Tomko P."/>
            <person name="Gavelis G."/>
            <person name="Widhalm J.R."/>
            <person name="Wisecaver J.H."/>
        </authorList>
    </citation>
    <scope>NUCLEOTIDE SEQUENCE</scope>
    <source>
        <strain evidence="2">ECLA1</strain>
    </source>
</reference>
<evidence type="ECO:0000313" key="3">
    <source>
        <dbReference type="Proteomes" id="UP001283361"/>
    </source>
</evidence>
<evidence type="ECO:0000313" key="2">
    <source>
        <dbReference type="EMBL" id="KAK3767304.1"/>
    </source>
</evidence>
<dbReference type="AlphaFoldDB" id="A0AAE0ZD87"/>
<feature type="region of interest" description="Disordered" evidence="1">
    <location>
        <begin position="1"/>
        <end position="49"/>
    </location>
</feature>
<name>A0AAE0ZD87_9GAST</name>
<keyword evidence="3" id="KW-1185">Reference proteome</keyword>
<dbReference type="Proteomes" id="UP001283361">
    <property type="component" value="Unassembled WGS sequence"/>
</dbReference>
<proteinExistence type="predicted"/>
<organism evidence="2 3">
    <name type="scientific">Elysia crispata</name>
    <name type="common">lettuce slug</name>
    <dbReference type="NCBI Taxonomy" id="231223"/>
    <lineage>
        <taxon>Eukaryota</taxon>
        <taxon>Metazoa</taxon>
        <taxon>Spiralia</taxon>
        <taxon>Lophotrochozoa</taxon>
        <taxon>Mollusca</taxon>
        <taxon>Gastropoda</taxon>
        <taxon>Heterobranchia</taxon>
        <taxon>Euthyneura</taxon>
        <taxon>Panpulmonata</taxon>
        <taxon>Sacoglossa</taxon>
        <taxon>Placobranchoidea</taxon>
        <taxon>Plakobranchidae</taxon>
        <taxon>Elysia</taxon>
    </lineage>
</organism>
<protein>
    <submittedName>
        <fullName evidence="2">Uncharacterized protein</fullName>
    </submittedName>
</protein>
<feature type="compositionally biased region" description="Polar residues" evidence="1">
    <location>
        <begin position="1"/>
        <end position="23"/>
    </location>
</feature>
<sequence length="68" mass="7510">MNFPSSSPAVTNSSAPERGSSPSPDQPSPAHSHPPGPRHHERPVSERTGIYLPRTFAVGFVYFFRKTY</sequence>
<accession>A0AAE0ZD87</accession>
<evidence type="ECO:0000256" key="1">
    <source>
        <dbReference type="SAM" id="MobiDB-lite"/>
    </source>
</evidence>